<evidence type="ECO:0000256" key="4">
    <source>
        <dbReference type="ARBA" id="ARBA00022723"/>
    </source>
</evidence>
<evidence type="ECO:0000313" key="10">
    <source>
        <dbReference type="Proteomes" id="UP000245845"/>
    </source>
</evidence>
<keyword evidence="5" id="KW-0378">Hydrolase</keyword>
<keyword evidence="10" id="KW-1185">Reference proteome</keyword>
<dbReference type="InterPro" id="IPR036264">
    <property type="entry name" value="Bact_exopeptidase_dim_dom"/>
</dbReference>
<comment type="cofactor">
    <cofactor evidence="1">
        <name>Zn(2+)</name>
        <dbReference type="ChEBI" id="CHEBI:29105"/>
    </cofactor>
</comment>
<dbReference type="GO" id="GO:0008777">
    <property type="term" value="F:acetylornithine deacetylase activity"/>
    <property type="evidence" value="ECO:0007669"/>
    <property type="project" value="TreeGrafter"/>
</dbReference>
<dbReference type="RefSeq" id="WP_109729976.1">
    <property type="nucleotide sequence ID" value="NZ_BAAACK010000006.1"/>
</dbReference>
<dbReference type="Pfam" id="PF01546">
    <property type="entry name" value="Peptidase_M20"/>
    <property type="match status" value="1"/>
</dbReference>
<dbReference type="GO" id="GO:0006526">
    <property type="term" value="P:L-arginine biosynthetic process"/>
    <property type="evidence" value="ECO:0007669"/>
    <property type="project" value="TreeGrafter"/>
</dbReference>
<dbReference type="OrthoDB" id="9761532at2"/>
<comment type="caution">
    <text evidence="9">The sequence shown here is derived from an EMBL/GenBank/DDBJ whole genome shotgun (WGS) entry which is preliminary data.</text>
</comment>
<evidence type="ECO:0000256" key="7">
    <source>
        <dbReference type="ARBA" id="ARBA00022997"/>
    </source>
</evidence>
<sequence>MKNQMLFGHKIDQYFDDMLADLGALVSIPSVCDTSSRQKPFGQPCREALDYILNLAGRLGLTTANVNYYAGEASYGTGNSYIDILTHVDVVPAGDGWNTDPYEMVKKGNFLYGRGTADDKGAAIASLYALKALKDAHVAGNYCLRTVFGCGEEIGSNDLDVYYRKRGYPVMGFTPDCSYGICGSEKGILCADFSVPHSRCSVVKSFHAGLAVNAVPDKAHAEIFCSNIQYDKLKAAIQGNSGFSIRKEGDLAFLNAVGKAAHGAEPELGENAASKLIHLLYEVFTRDELGLLLTFAAEKIGLEYDGSSLGIRMADKESGPLTLNAGIVAVQDGTELISADIRYPATASKEMIINQLRQNAAAYQVTVTEIKHMAPLHIPVESFMISAMSDAYRAVTGENCNIYSTGGGTYARHARNTVTAFGPVFPDEPPSNAHGPNEHIELGHYLKHSRICLEAMYRLFTAPISVQ</sequence>
<organism evidence="9 10">
    <name type="scientific">Faecalicatena orotica</name>
    <dbReference type="NCBI Taxonomy" id="1544"/>
    <lineage>
        <taxon>Bacteria</taxon>
        <taxon>Bacillati</taxon>
        <taxon>Bacillota</taxon>
        <taxon>Clostridia</taxon>
        <taxon>Lachnospirales</taxon>
        <taxon>Lachnospiraceae</taxon>
        <taxon>Faecalicatena</taxon>
    </lineage>
</organism>
<evidence type="ECO:0000256" key="1">
    <source>
        <dbReference type="ARBA" id="ARBA00001947"/>
    </source>
</evidence>
<dbReference type="InterPro" id="IPR050072">
    <property type="entry name" value="Peptidase_M20A"/>
</dbReference>
<evidence type="ECO:0000256" key="5">
    <source>
        <dbReference type="ARBA" id="ARBA00022801"/>
    </source>
</evidence>
<evidence type="ECO:0000256" key="8">
    <source>
        <dbReference type="ARBA" id="ARBA00023049"/>
    </source>
</evidence>
<evidence type="ECO:0000256" key="2">
    <source>
        <dbReference type="ARBA" id="ARBA00006247"/>
    </source>
</evidence>
<evidence type="ECO:0000256" key="6">
    <source>
        <dbReference type="ARBA" id="ARBA00022833"/>
    </source>
</evidence>
<keyword evidence="6" id="KW-0862">Zinc</keyword>
<keyword evidence="3" id="KW-0645">Protease</keyword>
<dbReference type="Gene3D" id="3.30.70.360">
    <property type="match status" value="2"/>
</dbReference>
<keyword evidence="4" id="KW-0479">Metal-binding</keyword>
<dbReference type="SUPFAM" id="SSF55031">
    <property type="entry name" value="Bacterial exopeptidase dimerisation domain"/>
    <property type="match status" value="1"/>
</dbReference>
<keyword evidence="7" id="KW-0224">Dipeptidase</keyword>
<dbReference type="GO" id="GO:0008237">
    <property type="term" value="F:metallopeptidase activity"/>
    <property type="evidence" value="ECO:0007669"/>
    <property type="project" value="UniProtKB-KW"/>
</dbReference>
<reference evidence="9 10" key="1">
    <citation type="submission" date="2018-05" db="EMBL/GenBank/DDBJ databases">
        <title>The Hungate 1000. A catalogue of reference genomes from the rumen microbiome.</title>
        <authorList>
            <person name="Kelly W."/>
        </authorList>
    </citation>
    <scope>NUCLEOTIDE SEQUENCE [LARGE SCALE GENOMIC DNA]</scope>
    <source>
        <strain evidence="9 10">NLAE-zl-C242</strain>
    </source>
</reference>
<dbReference type="PANTHER" id="PTHR43808">
    <property type="entry name" value="ACETYLORNITHINE DEACETYLASE"/>
    <property type="match status" value="1"/>
</dbReference>
<dbReference type="Gene3D" id="3.40.630.10">
    <property type="entry name" value="Zn peptidases"/>
    <property type="match status" value="1"/>
</dbReference>
<dbReference type="InterPro" id="IPR002933">
    <property type="entry name" value="Peptidase_M20"/>
</dbReference>
<evidence type="ECO:0000256" key="3">
    <source>
        <dbReference type="ARBA" id="ARBA00022670"/>
    </source>
</evidence>
<keyword evidence="8" id="KW-0482">Metalloprotease</keyword>
<gene>
    <name evidence="9" type="ORF">A8806_102110</name>
</gene>
<dbReference type="GO" id="GO:0008270">
    <property type="term" value="F:zinc ion binding"/>
    <property type="evidence" value="ECO:0007669"/>
    <property type="project" value="InterPro"/>
</dbReference>
<comment type="similarity">
    <text evidence="2">Belongs to the peptidase M20A family.</text>
</comment>
<accession>A0A2Y9B9B0</accession>
<protein>
    <submittedName>
        <fullName evidence="9">Succinyl-diaminopimelate desuccinylase</fullName>
    </submittedName>
</protein>
<dbReference type="NCBIfam" id="TIGR01887">
    <property type="entry name" value="dipeptidaselike"/>
    <property type="match status" value="1"/>
</dbReference>
<dbReference type="GO" id="GO:0006508">
    <property type="term" value="P:proteolysis"/>
    <property type="evidence" value="ECO:0007669"/>
    <property type="project" value="UniProtKB-KW"/>
</dbReference>
<dbReference type="SUPFAM" id="SSF53187">
    <property type="entry name" value="Zn-dependent exopeptidases"/>
    <property type="match status" value="1"/>
</dbReference>
<dbReference type="EMBL" id="QGDL01000002">
    <property type="protein sequence ID" value="PWJ31254.1"/>
    <property type="molecule type" value="Genomic_DNA"/>
</dbReference>
<evidence type="ECO:0000313" key="9">
    <source>
        <dbReference type="EMBL" id="PWJ31254.1"/>
    </source>
</evidence>
<dbReference type="Proteomes" id="UP000245845">
    <property type="component" value="Unassembled WGS sequence"/>
</dbReference>
<dbReference type="PANTHER" id="PTHR43808:SF31">
    <property type="entry name" value="N-ACETYL-L-CITRULLINE DEACETYLASE"/>
    <property type="match status" value="1"/>
</dbReference>
<dbReference type="GO" id="GO:0016805">
    <property type="term" value="F:dipeptidase activity"/>
    <property type="evidence" value="ECO:0007669"/>
    <property type="project" value="UniProtKB-KW"/>
</dbReference>
<proteinExistence type="inferred from homology"/>
<dbReference type="InterPro" id="IPR010964">
    <property type="entry name" value="M20A_pepV-rel"/>
</dbReference>
<dbReference type="AlphaFoldDB" id="A0A2Y9B9B0"/>
<name>A0A2Y9B9B0_9FIRM</name>